<dbReference type="OrthoDB" id="8456152at2"/>
<keyword evidence="2" id="KW-1133">Transmembrane helix</keyword>
<feature type="compositionally biased region" description="Low complexity" evidence="1">
    <location>
        <begin position="43"/>
        <end position="54"/>
    </location>
</feature>
<feature type="transmembrane region" description="Helical" evidence="2">
    <location>
        <begin position="18"/>
        <end position="36"/>
    </location>
</feature>
<feature type="region of interest" description="Disordered" evidence="1">
    <location>
        <begin position="36"/>
        <end position="56"/>
    </location>
</feature>
<evidence type="ECO:0000256" key="1">
    <source>
        <dbReference type="SAM" id="MobiDB-lite"/>
    </source>
</evidence>
<evidence type="ECO:0000313" key="4">
    <source>
        <dbReference type="Proteomes" id="UP000218288"/>
    </source>
</evidence>
<sequence length="99" mass="10164">MAADLSPDPQTARLDRRVTWGVIALVAATVLIGALGPRPPHHAAPAPVPASDPAQNPSCAEWGDGCKICRRIGEETACSLPGIACTPGPMTCLRDAGEP</sequence>
<reference evidence="3 4" key="1">
    <citation type="journal article" date="2016" name="Genome Announc.">
        <title>Complete Genome Sequence of Methylobacterium populi P-1M, Isolated from Pink-Pigmented Household Biofilm.</title>
        <authorList>
            <person name="Morohoshi T."/>
            <person name="Ikeda T."/>
        </authorList>
    </citation>
    <scope>NUCLEOTIDE SEQUENCE [LARGE SCALE GENOMIC DNA]</scope>
    <source>
        <strain evidence="3 4">P-1M</strain>
    </source>
</reference>
<evidence type="ECO:0000256" key="2">
    <source>
        <dbReference type="SAM" id="Phobius"/>
    </source>
</evidence>
<gene>
    <name evidence="3" type="ORF">MPPM_1063</name>
</gene>
<protein>
    <submittedName>
        <fullName evidence="3">Uncharacterized protein</fullName>
    </submittedName>
</protein>
<proteinExistence type="predicted"/>
<organism evidence="3 4">
    <name type="scientific">Methylorubrum populi</name>
    <dbReference type="NCBI Taxonomy" id="223967"/>
    <lineage>
        <taxon>Bacteria</taxon>
        <taxon>Pseudomonadati</taxon>
        <taxon>Pseudomonadota</taxon>
        <taxon>Alphaproteobacteria</taxon>
        <taxon>Hyphomicrobiales</taxon>
        <taxon>Methylobacteriaceae</taxon>
        <taxon>Methylorubrum</taxon>
    </lineage>
</organism>
<name>A0A161JLN6_9HYPH</name>
<dbReference type="AlphaFoldDB" id="A0A161JLN6"/>
<accession>A0A161JLN6</accession>
<keyword evidence="2" id="KW-0812">Transmembrane</keyword>
<dbReference type="EMBL" id="AP014809">
    <property type="protein sequence ID" value="BAU89668.1"/>
    <property type="molecule type" value="Genomic_DNA"/>
</dbReference>
<dbReference type="Proteomes" id="UP000218288">
    <property type="component" value="Chromosome"/>
</dbReference>
<evidence type="ECO:0000313" key="3">
    <source>
        <dbReference type="EMBL" id="BAU89668.1"/>
    </source>
</evidence>
<keyword evidence="2" id="KW-0472">Membrane</keyword>
<dbReference type="RefSeq" id="WP_096484144.1">
    <property type="nucleotide sequence ID" value="NZ_AP014809.1"/>
</dbReference>